<keyword evidence="5" id="KW-0547">Nucleotide-binding</keyword>
<dbReference type="Pfam" id="PF06580">
    <property type="entry name" value="His_kinase"/>
    <property type="match status" value="1"/>
</dbReference>
<evidence type="ECO:0000256" key="10">
    <source>
        <dbReference type="ARBA" id="ARBA00023136"/>
    </source>
</evidence>
<keyword evidence="10 11" id="KW-0472">Membrane</keyword>
<gene>
    <name evidence="15" type="ORF">J2S10_001367</name>
</gene>
<keyword evidence="6 15" id="KW-0418">Kinase</keyword>
<dbReference type="InterPro" id="IPR011620">
    <property type="entry name" value="Sig_transdc_His_kinase_LytS_TM"/>
</dbReference>
<feature type="domain" description="Histidine kinase/HSP90-like ATPase" evidence="12">
    <location>
        <begin position="436"/>
        <end position="531"/>
    </location>
</feature>
<dbReference type="Pfam" id="PF07694">
    <property type="entry name" value="5TM-5TMR_LYT"/>
    <property type="match status" value="1"/>
</dbReference>
<dbReference type="EC" id="2.7.13.3" evidence="15"/>
<evidence type="ECO:0000259" key="13">
    <source>
        <dbReference type="Pfam" id="PF06580"/>
    </source>
</evidence>
<dbReference type="EMBL" id="JAUSTW010000002">
    <property type="protein sequence ID" value="MDQ0198226.1"/>
    <property type="molecule type" value="Genomic_DNA"/>
</dbReference>
<dbReference type="PANTHER" id="PTHR34220:SF7">
    <property type="entry name" value="SENSOR HISTIDINE KINASE YPDA"/>
    <property type="match status" value="1"/>
</dbReference>
<protein>
    <submittedName>
        <fullName evidence="15">Two-component system sensor histidine kinase LytS</fullName>
        <ecNumber evidence="15">2.7.13.3</ecNumber>
    </submittedName>
</protein>
<dbReference type="InterPro" id="IPR036890">
    <property type="entry name" value="HATPase_C_sf"/>
</dbReference>
<feature type="transmembrane region" description="Helical" evidence="11">
    <location>
        <begin position="41"/>
        <end position="67"/>
    </location>
</feature>
<evidence type="ECO:0000256" key="6">
    <source>
        <dbReference type="ARBA" id="ARBA00022777"/>
    </source>
</evidence>
<dbReference type="InterPro" id="IPR050640">
    <property type="entry name" value="Bact_2-comp_sensor_kinase"/>
</dbReference>
<reference evidence="15 16" key="1">
    <citation type="submission" date="2023-07" db="EMBL/GenBank/DDBJ databases">
        <title>Genomic Encyclopedia of Type Strains, Phase IV (KMG-IV): sequencing the most valuable type-strain genomes for metagenomic binning, comparative biology and taxonomic classification.</title>
        <authorList>
            <person name="Goeker M."/>
        </authorList>
    </citation>
    <scope>NUCLEOTIDE SEQUENCE [LARGE SCALE GENOMIC DNA]</scope>
    <source>
        <strain evidence="15 16">DSM 27594</strain>
    </source>
</reference>
<comment type="subcellular location">
    <subcellularLocation>
        <location evidence="1">Cell membrane</location>
        <topology evidence="1">Multi-pass membrane protein</topology>
    </subcellularLocation>
</comment>
<name>A0ABT9XS90_9BACI</name>
<dbReference type="RefSeq" id="WP_307405757.1">
    <property type="nucleotide sequence ID" value="NZ_JAUSTW010000002.1"/>
</dbReference>
<evidence type="ECO:0000256" key="1">
    <source>
        <dbReference type="ARBA" id="ARBA00004651"/>
    </source>
</evidence>
<evidence type="ECO:0000256" key="8">
    <source>
        <dbReference type="ARBA" id="ARBA00022989"/>
    </source>
</evidence>
<dbReference type="Proteomes" id="UP001224122">
    <property type="component" value="Unassembled WGS sequence"/>
</dbReference>
<sequence length="537" mass="60819">MLYLLAEQVERVGFLIAMAFLFSRQQKLRHFMHYQGENQNIWYFICLFSFFAILGTYSGLPVTDIGFRETPWIHKITGWEAIATARTIGVVIAGLFGGVRAGLCVGLIAGIHRYFLGGFVALPCLIAPILQGVFSGLMKNSLKKRYRHISSIQMSFLVGFLAESLQMLLILLLAHPFDKALSLVLLIGIPQILANSLGVAVFFVILIQVALEEERIGAHYAQKALQIAEMTLSYWRKPLNVAVCEIGQALIRETEAVGVTFQQKQNILFQQGEITPFGIDLPIGYRKHNIGFFRMFYKRVQDYQTAEVTAILNGLGQLFSQQYALAEAERQAHLVTNAEIKALQAQMDPHFLFNVLNTIKSLIRTSPDESRKMITQLAKYLRKNMQNVNQDLITIKEELEHVEIYLNLVKARIGERLQVKWELDENCLDYTIPSLTIQPLVENSIIHGIRNMRSNGWVKISVTNMINGVQISVADNGKGMETDFVNEDREEHMGFALTNIQQRLLYHYGEKSNFTIESQIGEGTIVSFVRPVDEGLR</sequence>
<dbReference type="Gene3D" id="3.30.565.10">
    <property type="entry name" value="Histidine kinase-like ATPase, C-terminal domain"/>
    <property type="match status" value="1"/>
</dbReference>
<evidence type="ECO:0000313" key="15">
    <source>
        <dbReference type="EMBL" id="MDQ0198226.1"/>
    </source>
</evidence>
<evidence type="ECO:0000256" key="2">
    <source>
        <dbReference type="ARBA" id="ARBA00022475"/>
    </source>
</evidence>
<feature type="domain" description="Signal transduction histidine kinase internal region" evidence="13">
    <location>
        <begin position="338"/>
        <end position="417"/>
    </location>
</feature>
<feature type="transmembrane region" description="Helical" evidence="11">
    <location>
        <begin position="88"/>
        <end position="108"/>
    </location>
</feature>
<keyword evidence="3 15" id="KW-0808">Transferase</keyword>
<proteinExistence type="predicted"/>
<dbReference type="Pfam" id="PF02518">
    <property type="entry name" value="HATPase_c"/>
    <property type="match status" value="1"/>
</dbReference>
<keyword evidence="9" id="KW-0902">Two-component regulatory system</keyword>
<accession>A0ABT9XS90</accession>
<evidence type="ECO:0000256" key="3">
    <source>
        <dbReference type="ARBA" id="ARBA00022679"/>
    </source>
</evidence>
<comment type="caution">
    <text evidence="15">The sequence shown here is derived from an EMBL/GenBank/DDBJ whole genome shotgun (WGS) entry which is preliminary data.</text>
</comment>
<evidence type="ECO:0000256" key="7">
    <source>
        <dbReference type="ARBA" id="ARBA00022840"/>
    </source>
</evidence>
<evidence type="ECO:0000256" key="11">
    <source>
        <dbReference type="SAM" id="Phobius"/>
    </source>
</evidence>
<dbReference type="InterPro" id="IPR010559">
    <property type="entry name" value="Sig_transdc_His_kin_internal"/>
</dbReference>
<keyword evidence="16" id="KW-1185">Reference proteome</keyword>
<evidence type="ECO:0000256" key="4">
    <source>
        <dbReference type="ARBA" id="ARBA00022692"/>
    </source>
</evidence>
<evidence type="ECO:0000256" key="9">
    <source>
        <dbReference type="ARBA" id="ARBA00023012"/>
    </source>
</evidence>
<dbReference type="GO" id="GO:0004673">
    <property type="term" value="F:protein histidine kinase activity"/>
    <property type="evidence" value="ECO:0007669"/>
    <property type="project" value="UniProtKB-EC"/>
</dbReference>
<keyword evidence="2" id="KW-1003">Cell membrane</keyword>
<organism evidence="15 16">
    <name type="scientific">Neobacillus ginsengisoli</name>
    <dbReference type="NCBI Taxonomy" id="904295"/>
    <lineage>
        <taxon>Bacteria</taxon>
        <taxon>Bacillati</taxon>
        <taxon>Bacillota</taxon>
        <taxon>Bacilli</taxon>
        <taxon>Bacillales</taxon>
        <taxon>Bacillaceae</taxon>
        <taxon>Neobacillus</taxon>
    </lineage>
</organism>
<dbReference type="PANTHER" id="PTHR34220">
    <property type="entry name" value="SENSOR HISTIDINE KINASE YPDA"/>
    <property type="match status" value="1"/>
</dbReference>
<keyword evidence="4 11" id="KW-0812">Transmembrane</keyword>
<keyword evidence="7" id="KW-0067">ATP-binding</keyword>
<feature type="domain" description="Signal transduction histidine kinase 5TM receptor LytS transmembrane region" evidence="14">
    <location>
        <begin position="39"/>
        <end position="206"/>
    </location>
</feature>
<evidence type="ECO:0000259" key="12">
    <source>
        <dbReference type="Pfam" id="PF02518"/>
    </source>
</evidence>
<evidence type="ECO:0000313" key="16">
    <source>
        <dbReference type="Proteomes" id="UP001224122"/>
    </source>
</evidence>
<feature type="transmembrane region" description="Helical" evidence="11">
    <location>
        <begin position="155"/>
        <end position="174"/>
    </location>
</feature>
<feature type="transmembrane region" description="Helical" evidence="11">
    <location>
        <begin position="114"/>
        <end position="134"/>
    </location>
</feature>
<keyword evidence="8 11" id="KW-1133">Transmembrane helix</keyword>
<feature type="transmembrane region" description="Helical" evidence="11">
    <location>
        <begin position="180"/>
        <end position="207"/>
    </location>
</feature>
<dbReference type="SUPFAM" id="SSF55874">
    <property type="entry name" value="ATPase domain of HSP90 chaperone/DNA topoisomerase II/histidine kinase"/>
    <property type="match status" value="1"/>
</dbReference>
<dbReference type="Gene3D" id="1.10.1760.20">
    <property type="match status" value="1"/>
</dbReference>
<evidence type="ECO:0000256" key="5">
    <source>
        <dbReference type="ARBA" id="ARBA00022741"/>
    </source>
</evidence>
<evidence type="ECO:0000259" key="14">
    <source>
        <dbReference type="Pfam" id="PF07694"/>
    </source>
</evidence>
<dbReference type="InterPro" id="IPR003594">
    <property type="entry name" value="HATPase_dom"/>
</dbReference>